<dbReference type="EMBL" id="AGUD01000238">
    <property type="protein sequence ID" value="EHN10186.1"/>
    <property type="molecule type" value="Genomic_DNA"/>
</dbReference>
<dbReference type="InterPro" id="IPR038056">
    <property type="entry name" value="YjbR-like_sf"/>
</dbReference>
<dbReference type="RefSeq" id="WP_007576523.1">
    <property type="nucleotide sequence ID" value="NZ_AGUD01000238.1"/>
</dbReference>
<evidence type="ECO:0008006" key="3">
    <source>
        <dbReference type="Google" id="ProtNLM"/>
    </source>
</evidence>
<accession>H0E7Y8</accession>
<name>H0E7Y8_9ACTN</name>
<dbReference type="Proteomes" id="UP000005143">
    <property type="component" value="Unassembled WGS sequence"/>
</dbReference>
<proteinExistence type="predicted"/>
<reference evidence="1 2" key="1">
    <citation type="journal article" date="2013" name="Biodegradation">
        <title>Quantitative proteomic analysis of ibuprofen-degrading Patulibacter sp. strain I11.</title>
        <authorList>
            <person name="Almeida B."/>
            <person name="Kjeldal H."/>
            <person name="Lolas I."/>
            <person name="Knudsen A.D."/>
            <person name="Carvalho G."/>
            <person name="Nielsen K.L."/>
            <person name="Barreto Crespo M.T."/>
            <person name="Stensballe A."/>
            <person name="Nielsen J.L."/>
        </authorList>
    </citation>
    <scope>NUCLEOTIDE SEQUENCE [LARGE SCALE GENOMIC DNA]</scope>
    <source>
        <strain evidence="1 2">I11</strain>
    </source>
</reference>
<sequence>MTPDEIDHDAVLERVRRACLDLPEVTERLSHGSPTFFVRDKRTFVMFLDDHHGDGRLALWCAAAEGMQEALIDSDPEHYFRPPYVGHRGWVGVRLDRGLEWDDVEGAIEDAYVRIAPRRLIDSAGLSNGTA</sequence>
<dbReference type="SUPFAM" id="SSF142906">
    <property type="entry name" value="YjbR-like"/>
    <property type="match status" value="1"/>
</dbReference>
<dbReference type="Gene3D" id="3.90.1150.30">
    <property type="match status" value="1"/>
</dbReference>
<organism evidence="1 2">
    <name type="scientific">Patulibacter medicamentivorans</name>
    <dbReference type="NCBI Taxonomy" id="1097667"/>
    <lineage>
        <taxon>Bacteria</taxon>
        <taxon>Bacillati</taxon>
        <taxon>Actinomycetota</taxon>
        <taxon>Thermoleophilia</taxon>
        <taxon>Solirubrobacterales</taxon>
        <taxon>Patulibacteraceae</taxon>
        <taxon>Patulibacter</taxon>
    </lineage>
</organism>
<dbReference type="AlphaFoldDB" id="H0E7Y8"/>
<dbReference type="Pfam" id="PF04237">
    <property type="entry name" value="YjbR"/>
    <property type="match status" value="1"/>
</dbReference>
<evidence type="ECO:0000313" key="2">
    <source>
        <dbReference type="Proteomes" id="UP000005143"/>
    </source>
</evidence>
<gene>
    <name evidence="1" type="ORF">PAI11_29450</name>
</gene>
<comment type="caution">
    <text evidence="1">The sequence shown here is derived from an EMBL/GenBank/DDBJ whole genome shotgun (WGS) entry which is preliminary data.</text>
</comment>
<dbReference type="InterPro" id="IPR058532">
    <property type="entry name" value="YjbR/MT2646/Rv2570-like"/>
</dbReference>
<evidence type="ECO:0000313" key="1">
    <source>
        <dbReference type="EMBL" id="EHN10186.1"/>
    </source>
</evidence>
<dbReference type="PATRIC" id="fig|1097667.3.peg.2920"/>
<protein>
    <recommendedName>
        <fullName evidence="3">Phosphoribosylglycinamide formyltransferase</fullName>
    </recommendedName>
</protein>
<keyword evidence="2" id="KW-1185">Reference proteome</keyword>